<name>A0AAV1ZET1_9ARAC</name>
<dbReference type="AlphaFoldDB" id="A0AAV1ZET1"/>
<evidence type="ECO:0000313" key="3">
    <source>
        <dbReference type="EMBL" id="CAL1270256.1"/>
    </source>
</evidence>
<evidence type="ECO:0000256" key="1">
    <source>
        <dbReference type="SAM" id="MobiDB-lite"/>
    </source>
</evidence>
<feature type="compositionally biased region" description="Polar residues" evidence="1">
    <location>
        <begin position="259"/>
        <end position="268"/>
    </location>
</feature>
<evidence type="ECO:0000256" key="2">
    <source>
        <dbReference type="SAM" id="SignalP"/>
    </source>
</evidence>
<organism evidence="3 4">
    <name type="scientific">Larinioides sclopetarius</name>
    <dbReference type="NCBI Taxonomy" id="280406"/>
    <lineage>
        <taxon>Eukaryota</taxon>
        <taxon>Metazoa</taxon>
        <taxon>Ecdysozoa</taxon>
        <taxon>Arthropoda</taxon>
        <taxon>Chelicerata</taxon>
        <taxon>Arachnida</taxon>
        <taxon>Araneae</taxon>
        <taxon>Araneomorphae</taxon>
        <taxon>Entelegynae</taxon>
        <taxon>Araneoidea</taxon>
        <taxon>Araneidae</taxon>
        <taxon>Larinioides</taxon>
    </lineage>
</organism>
<dbReference type="Proteomes" id="UP001497382">
    <property type="component" value="Unassembled WGS sequence"/>
</dbReference>
<reference evidence="3 4" key="1">
    <citation type="submission" date="2024-04" db="EMBL/GenBank/DDBJ databases">
        <authorList>
            <person name="Rising A."/>
            <person name="Reimegard J."/>
            <person name="Sonavane S."/>
            <person name="Akerstrom W."/>
            <person name="Nylinder S."/>
            <person name="Hedman E."/>
            <person name="Kallberg Y."/>
        </authorList>
    </citation>
    <scope>NUCLEOTIDE SEQUENCE [LARGE SCALE GENOMIC DNA]</scope>
</reference>
<proteinExistence type="predicted"/>
<feature type="region of interest" description="Disordered" evidence="1">
    <location>
        <begin position="226"/>
        <end position="268"/>
    </location>
</feature>
<gene>
    <name evidence="3" type="ORF">LARSCL_LOCUS5190</name>
</gene>
<evidence type="ECO:0000313" key="4">
    <source>
        <dbReference type="Proteomes" id="UP001497382"/>
    </source>
</evidence>
<keyword evidence="2" id="KW-0732">Signal</keyword>
<comment type="caution">
    <text evidence="3">The sequence shown here is derived from an EMBL/GenBank/DDBJ whole genome shotgun (WGS) entry which is preliminary data.</text>
</comment>
<sequence>MGDRCNTSIIIILFLIVLFKSLHAYDYYYRSSNDMHLNYNDCSSSSVAKSVTSQGSGDVYVRYGDCNPSSVAYYVYLYGSGDIYLSFGSSSSSSADGSSNGNSGEQWAQNIYDQGSGNFYVNYRDCCSSTSIKAQNLYQQGSGKFDVNYGGCSSSHSNVAQAVYNRGSSDMHIEYRYCSASNPVQKVTNLGSGDVHITCPNCRRSNAPEIVKQGSGRVNIMYGNDTESAARVPRNTHKGATGNPLRIQHDRELAPVSNDVDSNSGEFS</sequence>
<feature type="signal peptide" evidence="2">
    <location>
        <begin position="1"/>
        <end position="24"/>
    </location>
</feature>
<feature type="chain" id="PRO_5043999146" evidence="2">
    <location>
        <begin position="25"/>
        <end position="268"/>
    </location>
</feature>
<accession>A0AAV1ZET1</accession>
<protein>
    <submittedName>
        <fullName evidence="3">Uncharacterized protein</fullName>
    </submittedName>
</protein>
<dbReference type="EMBL" id="CAXIEN010000047">
    <property type="protein sequence ID" value="CAL1270256.1"/>
    <property type="molecule type" value="Genomic_DNA"/>
</dbReference>
<keyword evidence="4" id="KW-1185">Reference proteome</keyword>